<reference evidence="1" key="1">
    <citation type="journal article" date="2023" name="G3 (Bethesda)">
        <title>A reference genome for the long-term kleptoplast-retaining sea slug Elysia crispata morphotype clarki.</title>
        <authorList>
            <person name="Eastman K.E."/>
            <person name="Pendleton A.L."/>
            <person name="Shaikh M.A."/>
            <person name="Suttiyut T."/>
            <person name="Ogas R."/>
            <person name="Tomko P."/>
            <person name="Gavelis G."/>
            <person name="Widhalm J.R."/>
            <person name="Wisecaver J.H."/>
        </authorList>
    </citation>
    <scope>NUCLEOTIDE SEQUENCE</scope>
    <source>
        <strain evidence="1">ECLA1</strain>
    </source>
</reference>
<dbReference type="EMBL" id="JAWDGP010004231">
    <property type="protein sequence ID" value="KAK3766445.1"/>
    <property type="molecule type" value="Genomic_DNA"/>
</dbReference>
<comment type="caution">
    <text evidence="1">The sequence shown here is derived from an EMBL/GenBank/DDBJ whole genome shotgun (WGS) entry which is preliminary data.</text>
</comment>
<accession>A0AAE0ZBX8</accession>
<evidence type="ECO:0000313" key="1">
    <source>
        <dbReference type="EMBL" id="KAK3766445.1"/>
    </source>
</evidence>
<name>A0AAE0ZBX8_9GAST</name>
<sequence length="68" mass="7769">MGNCWSPTQNMEAKLRHEDFGQPDGGHHECEILSGGPEAAECEHLWRKFHSGSFSFSAEEQCNFGHWY</sequence>
<dbReference type="AlphaFoldDB" id="A0AAE0ZBX8"/>
<gene>
    <name evidence="1" type="ORF">RRG08_066112</name>
</gene>
<protein>
    <submittedName>
        <fullName evidence="1">Uncharacterized protein</fullName>
    </submittedName>
</protein>
<evidence type="ECO:0000313" key="2">
    <source>
        <dbReference type="Proteomes" id="UP001283361"/>
    </source>
</evidence>
<keyword evidence="2" id="KW-1185">Reference proteome</keyword>
<proteinExistence type="predicted"/>
<dbReference type="Proteomes" id="UP001283361">
    <property type="component" value="Unassembled WGS sequence"/>
</dbReference>
<organism evidence="1 2">
    <name type="scientific">Elysia crispata</name>
    <name type="common">lettuce slug</name>
    <dbReference type="NCBI Taxonomy" id="231223"/>
    <lineage>
        <taxon>Eukaryota</taxon>
        <taxon>Metazoa</taxon>
        <taxon>Spiralia</taxon>
        <taxon>Lophotrochozoa</taxon>
        <taxon>Mollusca</taxon>
        <taxon>Gastropoda</taxon>
        <taxon>Heterobranchia</taxon>
        <taxon>Euthyneura</taxon>
        <taxon>Panpulmonata</taxon>
        <taxon>Sacoglossa</taxon>
        <taxon>Placobranchoidea</taxon>
        <taxon>Plakobranchidae</taxon>
        <taxon>Elysia</taxon>
    </lineage>
</organism>